<proteinExistence type="predicted"/>
<dbReference type="PaxDb" id="3218-PP1S342_9V6.1"/>
<feature type="chain" id="PRO_5044576256" evidence="1">
    <location>
        <begin position="23"/>
        <end position="115"/>
    </location>
</feature>
<dbReference type="Proteomes" id="UP000006727">
    <property type="component" value="Chromosome 21"/>
</dbReference>
<evidence type="ECO:0000256" key="1">
    <source>
        <dbReference type="SAM" id="SignalP"/>
    </source>
</evidence>
<dbReference type="RefSeq" id="XP_024358605.1">
    <property type="nucleotide sequence ID" value="XM_024502837.2"/>
</dbReference>
<name>A0A2K1ISP1_PHYPA</name>
<dbReference type="Gramene" id="Pp3c21_20040V3.1">
    <property type="protein sequence ID" value="Pp3c21_20040V3.1"/>
    <property type="gene ID" value="Pp3c21_20040"/>
</dbReference>
<evidence type="ECO:0000313" key="3">
    <source>
        <dbReference type="EnsemblPlants" id="Pp3c21_20040V3.1"/>
    </source>
</evidence>
<dbReference type="OrthoDB" id="10416952at2759"/>
<organism evidence="2">
    <name type="scientific">Physcomitrium patens</name>
    <name type="common">Spreading-leaved earth moss</name>
    <name type="synonym">Physcomitrella patens</name>
    <dbReference type="NCBI Taxonomy" id="3218"/>
    <lineage>
        <taxon>Eukaryota</taxon>
        <taxon>Viridiplantae</taxon>
        <taxon>Streptophyta</taxon>
        <taxon>Embryophyta</taxon>
        <taxon>Bryophyta</taxon>
        <taxon>Bryophytina</taxon>
        <taxon>Bryopsida</taxon>
        <taxon>Funariidae</taxon>
        <taxon>Funariales</taxon>
        <taxon>Funariaceae</taxon>
        <taxon>Physcomitrium</taxon>
    </lineage>
</organism>
<dbReference type="GeneID" id="112273843"/>
<sequence length="115" mass="12862">MRNWHVRDVCGCLLLLLVTTEAVRKWAFVQELSSEVLSNKIVTTQDPAIHQVARRLLEPRIPSLCQGQQECEEGVGVTCMYGNVVACSCEYIAVCHPFIKSCSRFNATHTESCGF</sequence>
<dbReference type="AlphaFoldDB" id="A0A2K1ISP1"/>
<feature type="signal peptide" evidence="1">
    <location>
        <begin position="1"/>
        <end position="22"/>
    </location>
</feature>
<reference evidence="2 4" key="2">
    <citation type="journal article" date="2018" name="Plant J.">
        <title>The Physcomitrella patens chromosome-scale assembly reveals moss genome structure and evolution.</title>
        <authorList>
            <person name="Lang D."/>
            <person name="Ullrich K.K."/>
            <person name="Murat F."/>
            <person name="Fuchs J."/>
            <person name="Jenkins J."/>
            <person name="Haas F.B."/>
            <person name="Piednoel M."/>
            <person name="Gundlach H."/>
            <person name="Van Bel M."/>
            <person name="Meyberg R."/>
            <person name="Vives C."/>
            <person name="Morata J."/>
            <person name="Symeonidi A."/>
            <person name="Hiss M."/>
            <person name="Muchero W."/>
            <person name="Kamisugi Y."/>
            <person name="Saleh O."/>
            <person name="Blanc G."/>
            <person name="Decker E.L."/>
            <person name="van Gessel N."/>
            <person name="Grimwood J."/>
            <person name="Hayes R.D."/>
            <person name="Graham S.W."/>
            <person name="Gunter L.E."/>
            <person name="McDaniel S.F."/>
            <person name="Hoernstein S.N.W."/>
            <person name="Larsson A."/>
            <person name="Li F.W."/>
            <person name="Perroud P.F."/>
            <person name="Phillips J."/>
            <person name="Ranjan P."/>
            <person name="Rokshar D.S."/>
            <person name="Rothfels C.J."/>
            <person name="Schneider L."/>
            <person name="Shu S."/>
            <person name="Stevenson D.W."/>
            <person name="Thummler F."/>
            <person name="Tillich M."/>
            <person name="Villarreal Aguilar J.C."/>
            <person name="Widiez T."/>
            <person name="Wong G.K."/>
            <person name="Wymore A."/>
            <person name="Zhang Y."/>
            <person name="Zimmer A.D."/>
            <person name="Quatrano R.S."/>
            <person name="Mayer K.F.X."/>
            <person name="Goodstein D."/>
            <person name="Casacuberta J.M."/>
            <person name="Vandepoele K."/>
            <person name="Reski R."/>
            <person name="Cuming A.C."/>
            <person name="Tuskan G.A."/>
            <person name="Maumus F."/>
            <person name="Salse J."/>
            <person name="Schmutz J."/>
            <person name="Rensing S.A."/>
        </authorList>
    </citation>
    <scope>NUCLEOTIDE SEQUENCE [LARGE SCALE GENOMIC DNA]</scope>
    <source>
        <strain evidence="3 4">cv. Gransden 2004</strain>
    </source>
</reference>
<keyword evidence="4" id="KW-1185">Reference proteome</keyword>
<dbReference type="EMBL" id="ABEU02000021">
    <property type="protein sequence ID" value="PNR32294.1"/>
    <property type="molecule type" value="Genomic_DNA"/>
</dbReference>
<keyword evidence="1" id="KW-0732">Signal</keyword>
<dbReference type="Gramene" id="Pp3c21_20040V3.2">
    <property type="protein sequence ID" value="Pp3c21_20040V3.2"/>
    <property type="gene ID" value="Pp3c21_20040"/>
</dbReference>
<dbReference type="EnsemblPlants" id="Pp3c21_20040V3.1">
    <property type="protein sequence ID" value="Pp3c21_20040V3.1"/>
    <property type="gene ID" value="Pp3c21_20040"/>
</dbReference>
<dbReference type="EnsemblPlants" id="Pp3c21_20040V3.2">
    <property type="protein sequence ID" value="Pp3c21_20040V3.2"/>
    <property type="gene ID" value="Pp3c21_20040"/>
</dbReference>
<protein>
    <submittedName>
        <fullName evidence="2 3">Uncharacterized protein</fullName>
    </submittedName>
</protein>
<reference evidence="3" key="3">
    <citation type="submission" date="2020-12" db="UniProtKB">
        <authorList>
            <consortium name="EnsemblPlants"/>
        </authorList>
    </citation>
    <scope>IDENTIFICATION</scope>
</reference>
<evidence type="ECO:0000313" key="4">
    <source>
        <dbReference type="Proteomes" id="UP000006727"/>
    </source>
</evidence>
<evidence type="ECO:0000313" key="2">
    <source>
        <dbReference type="EMBL" id="PNR32294.1"/>
    </source>
</evidence>
<reference evidence="2 4" key="1">
    <citation type="journal article" date="2008" name="Science">
        <title>The Physcomitrella genome reveals evolutionary insights into the conquest of land by plants.</title>
        <authorList>
            <person name="Rensing S."/>
            <person name="Lang D."/>
            <person name="Zimmer A."/>
            <person name="Terry A."/>
            <person name="Salamov A."/>
            <person name="Shapiro H."/>
            <person name="Nishiyama T."/>
            <person name="Perroud P.-F."/>
            <person name="Lindquist E."/>
            <person name="Kamisugi Y."/>
            <person name="Tanahashi T."/>
            <person name="Sakakibara K."/>
            <person name="Fujita T."/>
            <person name="Oishi K."/>
            <person name="Shin-I T."/>
            <person name="Kuroki Y."/>
            <person name="Toyoda A."/>
            <person name="Suzuki Y."/>
            <person name="Hashimoto A."/>
            <person name="Yamaguchi K."/>
            <person name="Sugano A."/>
            <person name="Kohara Y."/>
            <person name="Fujiyama A."/>
            <person name="Anterola A."/>
            <person name="Aoki S."/>
            <person name="Ashton N."/>
            <person name="Barbazuk W.B."/>
            <person name="Barker E."/>
            <person name="Bennetzen J."/>
            <person name="Bezanilla M."/>
            <person name="Blankenship R."/>
            <person name="Cho S.H."/>
            <person name="Dutcher S."/>
            <person name="Estelle M."/>
            <person name="Fawcett J.A."/>
            <person name="Gundlach H."/>
            <person name="Hanada K."/>
            <person name="Heyl A."/>
            <person name="Hicks K.A."/>
            <person name="Hugh J."/>
            <person name="Lohr M."/>
            <person name="Mayer K."/>
            <person name="Melkozernov A."/>
            <person name="Murata T."/>
            <person name="Nelson D."/>
            <person name="Pils B."/>
            <person name="Prigge M."/>
            <person name="Reiss B."/>
            <person name="Renner T."/>
            <person name="Rombauts S."/>
            <person name="Rushton P."/>
            <person name="Sanderfoot A."/>
            <person name="Schween G."/>
            <person name="Shiu S.-H."/>
            <person name="Stueber K."/>
            <person name="Theodoulou F.L."/>
            <person name="Tu H."/>
            <person name="Van de Peer Y."/>
            <person name="Verrier P.J."/>
            <person name="Waters E."/>
            <person name="Wood A."/>
            <person name="Yang L."/>
            <person name="Cove D."/>
            <person name="Cuming A."/>
            <person name="Hasebe M."/>
            <person name="Lucas S."/>
            <person name="Mishler D.B."/>
            <person name="Reski R."/>
            <person name="Grigoriev I."/>
            <person name="Quatrano R.S."/>
            <person name="Boore J.L."/>
        </authorList>
    </citation>
    <scope>NUCLEOTIDE SEQUENCE [LARGE SCALE GENOMIC DNA]</scope>
    <source>
        <strain evidence="3 4">cv. Gransden 2004</strain>
    </source>
</reference>
<gene>
    <name evidence="3" type="primary">LOC112273843</name>
    <name evidence="2" type="ORF">PHYPA_026420</name>
</gene>
<accession>A0A2K1ISP1</accession>